<accession>A0AAD5N1H4</accession>
<organism evidence="3 4">
    <name type="scientific">Parelaphostrongylus tenuis</name>
    <name type="common">Meningeal worm</name>
    <dbReference type="NCBI Taxonomy" id="148309"/>
    <lineage>
        <taxon>Eukaryota</taxon>
        <taxon>Metazoa</taxon>
        <taxon>Ecdysozoa</taxon>
        <taxon>Nematoda</taxon>
        <taxon>Chromadorea</taxon>
        <taxon>Rhabditida</taxon>
        <taxon>Rhabditina</taxon>
        <taxon>Rhabditomorpha</taxon>
        <taxon>Strongyloidea</taxon>
        <taxon>Metastrongylidae</taxon>
        <taxon>Parelaphostrongylus</taxon>
    </lineage>
</organism>
<evidence type="ECO:0000256" key="1">
    <source>
        <dbReference type="SAM" id="MobiDB-lite"/>
    </source>
</evidence>
<evidence type="ECO:0000259" key="2">
    <source>
        <dbReference type="PROSITE" id="PS50053"/>
    </source>
</evidence>
<dbReference type="EMBL" id="JAHQIW010003315">
    <property type="protein sequence ID" value="KAJ1358186.1"/>
    <property type="molecule type" value="Genomic_DNA"/>
</dbReference>
<dbReference type="InterPro" id="IPR000626">
    <property type="entry name" value="Ubiquitin-like_dom"/>
</dbReference>
<dbReference type="PROSITE" id="PS50053">
    <property type="entry name" value="UBIQUITIN_2"/>
    <property type="match status" value="1"/>
</dbReference>
<evidence type="ECO:0000313" key="3">
    <source>
        <dbReference type="EMBL" id="KAJ1358186.1"/>
    </source>
</evidence>
<comment type="caution">
    <text evidence="3">The sequence shown here is derived from an EMBL/GenBank/DDBJ whole genome shotgun (WGS) entry which is preliminary data.</text>
</comment>
<name>A0AAD5N1H4_PARTN</name>
<feature type="domain" description="Ubiquitin-like" evidence="2">
    <location>
        <begin position="189"/>
        <end position="269"/>
    </location>
</feature>
<evidence type="ECO:0000313" key="4">
    <source>
        <dbReference type="Proteomes" id="UP001196413"/>
    </source>
</evidence>
<reference evidence="3" key="1">
    <citation type="submission" date="2021-06" db="EMBL/GenBank/DDBJ databases">
        <title>Parelaphostrongylus tenuis whole genome reference sequence.</title>
        <authorList>
            <person name="Garwood T.J."/>
            <person name="Larsen P.A."/>
            <person name="Fountain-Jones N.M."/>
            <person name="Garbe J.R."/>
            <person name="Macchietto M.G."/>
            <person name="Kania S.A."/>
            <person name="Gerhold R.W."/>
            <person name="Richards J.E."/>
            <person name="Wolf T.M."/>
        </authorList>
    </citation>
    <scope>NUCLEOTIDE SEQUENCE</scope>
    <source>
        <strain evidence="3">MNPRO001-30</strain>
        <tissue evidence="3">Meninges</tissue>
    </source>
</reference>
<feature type="region of interest" description="Disordered" evidence="1">
    <location>
        <begin position="37"/>
        <end position="74"/>
    </location>
</feature>
<dbReference type="Gene3D" id="3.10.20.90">
    <property type="entry name" value="Phosphatidylinositol 3-kinase Catalytic Subunit, Chain A, domain 1"/>
    <property type="match status" value="1"/>
</dbReference>
<dbReference type="SUPFAM" id="SSF54236">
    <property type="entry name" value="Ubiquitin-like"/>
    <property type="match status" value="1"/>
</dbReference>
<sequence>MERRSTSYKCAAGDYNKKTRTFKNAAAKPDTAVFHYDDDSDSLDLSGPEPEPESLFRERSASNNGRLGVGDGEDMEHTVLSCPVRDAEAMGLLHRKEFEEISLDLSADIVPPRAKKPKRLQLKKYNLPEIVLSDESTPSTEEQNSVTEDWRDTVVKELKKKSIFLSRYPNEPFDNLRRIFADELKCDQLEVFIHVNDVDAGPGDTPHSMGLDSNKEESFYDAKNRIETQLKLPGAISKLVFDSEALSDVETPQSLGIEAEDIVEVHLMR</sequence>
<gene>
    <name evidence="3" type="ORF">KIN20_016523</name>
</gene>
<proteinExistence type="predicted"/>
<dbReference type="InterPro" id="IPR029071">
    <property type="entry name" value="Ubiquitin-like_domsf"/>
</dbReference>
<keyword evidence="4" id="KW-1185">Reference proteome</keyword>
<dbReference type="AlphaFoldDB" id="A0AAD5N1H4"/>
<dbReference type="Proteomes" id="UP001196413">
    <property type="component" value="Unassembled WGS sequence"/>
</dbReference>
<protein>
    <recommendedName>
        <fullName evidence="2">Ubiquitin-like domain-containing protein</fullName>
    </recommendedName>
</protein>